<comment type="caution">
    <text evidence="1">The sequence shown here is derived from an EMBL/GenBank/DDBJ whole genome shotgun (WGS) entry which is preliminary data.</text>
</comment>
<name>A0ACC1HI32_9FUNG</name>
<gene>
    <name evidence="1" type="ORF">EV182_001535</name>
</gene>
<sequence length="80" mass="9256">MKFLKPKLSLDTSSMGSMRGQRWWKWLVGVFMYSVILSANLLVANAECGPKGHFVVGYYPSWKRAQLQDIPWDKLTHIQL</sequence>
<dbReference type="EMBL" id="JAMZIH010005373">
    <property type="protein sequence ID" value="KAJ1675301.1"/>
    <property type="molecule type" value="Genomic_DNA"/>
</dbReference>
<evidence type="ECO:0000313" key="2">
    <source>
        <dbReference type="Proteomes" id="UP001145114"/>
    </source>
</evidence>
<accession>A0ACC1HI32</accession>
<proteinExistence type="predicted"/>
<feature type="non-terminal residue" evidence="1">
    <location>
        <position position="80"/>
    </location>
</feature>
<organism evidence="1 2">
    <name type="scientific">Spiromyces aspiralis</name>
    <dbReference type="NCBI Taxonomy" id="68401"/>
    <lineage>
        <taxon>Eukaryota</taxon>
        <taxon>Fungi</taxon>
        <taxon>Fungi incertae sedis</taxon>
        <taxon>Zoopagomycota</taxon>
        <taxon>Kickxellomycotina</taxon>
        <taxon>Kickxellomycetes</taxon>
        <taxon>Kickxellales</taxon>
        <taxon>Kickxellaceae</taxon>
        <taxon>Spiromyces</taxon>
    </lineage>
</organism>
<dbReference type="Proteomes" id="UP001145114">
    <property type="component" value="Unassembled WGS sequence"/>
</dbReference>
<evidence type="ECO:0000313" key="1">
    <source>
        <dbReference type="EMBL" id="KAJ1675301.1"/>
    </source>
</evidence>
<protein>
    <submittedName>
        <fullName evidence="1">Uncharacterized protein</fullName>
    </submittedName>
</protein>
<keyword evidence="2" id="KW-1185">Reference proteome</keyword>
<reference evidence="1" key="1">
    <citation type="submission" date="2022-06" db="EMBL/GenBank/DDBJ databases">
        <title>Phylogenomic reconstructions and comparative analyses of Kickxellomycotina fungi.</title>
        <authorList>
            <person name="Reynolds N.K."/>
            <person name="Stajich J.E."/>
            <person name="Barry K."/>
            <person name="Grigoriev I.V."/>
            <person name="Crous P."/>
            <person name="Smith M.E."/>
        </authorList>
    </citation>
    <scope>NUCLEOTIDE SEQUENCE</scope>
    <source>
        <strain evidence="1">RSA 2271</strain>
    </source>
</reference>